<dbReference type="Pfam" id="PF19575">
    <property type="entry name" value="HTH_58"/>
    <property type="match status" value="1"/>
</dbReference>
<dbReference type="EMBL" id="AXCY01000007">
    <property type="protein sequence ID" value="KGM12214.1"/>
    <property type="molecule type" value="Genomic_DNA"/>
</dbReference>
<organism evidence="3 4">
    <name type="scientific">Cellulomonas carbonis T26</name>
    <dbReference type="NCBI Taxonomy" id="947969"/>
    <lineage>
        <taxon>Bacteria</taxon>
        <taxon>Bacillati</taxon>
        <taxon>Actinomycetota</taxon>
        <taxon>Actinomycetes</taxon>
        <taxon>Micrococcales</taxon>
        <taxon>Cellulomonadaceae</taxon>
        <taxon>Cellulomonas</taxon>
    </lineage>
</organism>
<dbReference type="OrthoDB" id="3541261at2"/>
<dbReference type="AlphaFoldDB" id="A0A0A0BYJ0"/>
<name>A0A0A0BYJ0_9CELL</name>
<dbReference type="InterPro" id="IPR045745">
    <property type="entry name" value="HTH_58_Actinobacteria-type"/>
</dbReference>
<evidence type="ECO:0000259" key="2">
    <source>
        <dbReference type="Pfam" id="PF19575"/>
    </source>
</evidence>
<comment type="caution">
    <text evidence="3">The sequence shown here is derived from an EMBL/GenBank/DDBJ whole genome shotgun (WGS) entry which is preliminary data.</text>
</comment>
<gene>
    <name evidence="3" type="ORF">N868_00890</name>
</gene>
<proteinExistence type="predicted"/>
<feature type="domain" description="Helix-turn-helix" evidence="2">
    <location>
        <begin position="6"/>
        <end position="66"/>
    </location>
</feature>
<sequence length="83" mass="8808">MSAKLPKGSRITGDSRQDLASSLVERYDRGESIRSIADDIGRSYGFVHGVLAEAGVTMRSRGGATRGAAAEARRKALKEARAS</sequence>
<evidence type="ECO:0000256" key="1">
    <source>
        <dbReference type="SAM" id="MobiDB-lite"/>
    </source>
</evidence>
<reference evidence="3 4" key="1">
    <citation type="submission" date="2013-08" db="EMBL/GenBank/DDBJ databases">
        <title>Genome sequencing of Cellulomonas carbonis T26.</title>
        <authorList>
            <person name="Chen F."/>
            <person name="Li Y."/>
            <person name="Wang G."/>
        </authorList>
    </citation>
    <scope>NUCLEOTIDE SEQUENCE [LARGE SCALE GENOMIC DNA]</scope>
    <source>
        <strain evidence="3 4">T26</strain>
    </source>
</reference>
<dbReference type="Proteomes" id="UP000029839">
    <property type="component" value="Unassembled WGS sequence"/>
</dbReference>
<protein>
    <submittedName>
        <fullName evidence="3">Transcriptional regulator</fullName>
    </submittedName>
</protein>
<evidence type="ECO:0000313" key="3">
    <source>
        <dbReference type="EMBL" id="KGM12214.1"/>
    </source>
</evidence>
<evidence type="ECO:0000313" key="4">
    <source>
        <dbReference type="Proteomes" id="UP000029839"/>
    </source>
</evidence>
<feature type="compositionally biased region" description="Basic and acidic residues" evidence="1">
    <location>
        <begin position="71"/>
        <end position="83"/>
    </location>
</feature>
<reference evidence="3 4" key="2">
    <citation type="journal article" date="2015" name="Stand. Genomic Sci.">
        <title>Draft genome sequence of Cellulomonas carbonis T26(T) and comparative analysis of six Cellulomonas genomes.</title>
        <authorList>
            <person name="Zhuang W."/>
            <person name="Zhang S."/>
            <person name="Xia X."/>
            <person name="Wang G."/>
        </authorList>
    </citation>
    <scope>NUCLEOTIDE SEQUENCE [LARGE SCALE GENOMIC DNA]</scope>
    <source>
        <strain evidence="3 4">T26</strain>
    </source>
</reference>
<feature type="region of interest" description="Disordered" evidence="1">
    <location>
        <begin position="62"/>
        <end position="83"/>
    </location>
</feature>
<keyword evidence="4" id="KW-1185">Reference proteome</keyword>
<dbReference type="RefSeq" id="WP_052425867.1">
    <property type="nucleotide sequence ID" value="NZ_AXCY01000007.1"/>
</dbReference>
<accession>A0A0A0BYJ0</accession>